<dbReference type="EMBL" id="CP059660">
    <property type="protein sequence ID" value="QRW17530.1"/>
    <property type="molecule type" value="Genomic_DNA"/>
</dbReference>
<evidence type="ECO:0000313" key="2">
    <source>
        <dbReference type="Proteomes" id="UP000650533"/>
    </source>
</evidence>
<sequence>MRKYELSDHRPILAEFRKLPNESPSEQKPVKWDMGRFKVFAKEFVNHNRWAVLSKAEIETGEELSKVTDQMAKTLDLVAEDLSLKTQPNNLPPVFKKKLRKLLKRKNTLASNIAMDFSQGRSPCESLLKKFEMAKDHLNKAQKQWRKDLCRKEVHNLCNAIRGNKMKKVWSNLKSKMGIKKSGQQANPVRNKDGELCISQEDILRAVTEHYDNLVNGDPGTSRDREYWSNIELDQSMGNRAEDLGDLNAAISWRDILLAIRQMQRGTAPSIDGLQTDVLKEVLNQECFECVNQEGEALEGITYALEENKLPHKPLTFFGTVVAFLAYKGKGLGRGVADLEMYMGKKATHGQDYIGNPMWVRWTKGDSNQHFGNKKLPAYAMLNKECQAMIVNVSKGWIPSYNIGFVCSWLISFDVKDVDFNLLKLFIRLSCEASKKLQVTLMLVKQSIEDQSRWEMRMTGAGDQRQLVLEHREVLTHHFNNGSTPLLAQIKAFDGCYVCWDVL</sequence>
<name>A0A8H8NQC5_9AGAM</name>
<proteinExistence type="predicted"/>
<gene>
    <name evidence="1" type="ORF">RhiXN_02454</name>
</gene>
<organism evidence="1 2">
    <name type="scientific">Rhizoctonia solani</name>
    <dbReference type="NCBI Taxonomy" id="456999"/>
    <lineage>
        <taxon>Eukaryota</taxon>
        <taxon>Fungi</taxon>
        <taxon>Dikarya</taxon>
        <taxon>Basidiomycota</taxon>
        <taxon>Agaricomycotina</taxon>
        <taxon>Agaricomycetes</taxon>
        <taxon>Cantharellales</taxon>
        <taxon>Ceratobasidiaceae</taxon>
        <taxon>Rhizoctonia</taxon>
    </lineage>
</organism>
<evidence type="ECO:0000313" key="1">
    <source>
        <dbReference type="EMBL" id="QRW17530.1"/>
    </source>
</evidence>
<accession>A0A8H8NQC5</accession>
<reference evidence="1" key="1">
    <citation type="submission" date="2020-05" db="EMBL/GenBank/DDBJ databases">
        <title>Evolutionary and genomic comparisons of hybrid uninucleate and nonhybrid Rhizoctonia fungi.</title>
        <authorList>
            <person name="Li C."/>
            <person name="Chen X."/>
        </authorList>
    </citation>
    <scope>NUCLEOTIDE SEQUENCE</scope>
    <source>
        <strain evidence="1">AG-1 IA</strain>
    </source>
</reference>
<dbReference type="GeneID" id="67024734"/>
<dbReference type="Proteomes" id="UP000650533">
    <property type="component" value="Chromosome 3"/>
</dbReference>
<protein>
    <submittedName>
        <fullName evidence="1">Retrotransposon-derived protein PEG10</fullName>
    </submittedName>
</protein>
<dbReference type="AlphaFoldDB" id="A0A8H8NQC5"/>
<dbReference type="RefSeq" id="XP_043177767.1">
    <property type="nucleotide sequence ID" value="XM_043322271.1"/>
</dbReference>
<dbReference type="KEGG" id="rsx:RhiXN_02454"/>